<reference evidence="2 3" key="1">
    <citation type="journal article" date="2018" name="Mol. Plant">
        <title>The genome of Artemisia annua provides insight into the evolution of Asteraceae family and artemisinin biosynthesis.</title>
        <authorList>
            <person name="Shen Q."/>
            <person name="Zhang L."/>
            <person name="Liao Z."/>
            <person name="Wang S."/>
            <person name="Yan T."/>
            <person name="Shi P."/>
            <person name="Liu M."/>
            <person name="Fu X."/>
            <person name="Pan Q."/>
            <person name="Wang Y."/>
            <person name="Lv Z."/>
            <person name="Lu X."/>
            <person name="Zhang F."/>
            <person name="Jiang W."/>
            <person name="Ma Y."/>
            <person name="Chen M."/>
            <person name="Hao X."/>
            <person name="Li L."/>
            <person name="Tang Y."/>
            <person name="Lv G."/>
            <person name="Zhou Y."/>
            <person name="Sun X."/>
            <person name="Brodelius P.E."/>
            <person name="Rose J.K.C."/>
            <person name="Tang K."/>
        </authorList>
    </citation>
    <scope>NUCLEOTIDE SEQUENCE [LARGE SCALE GENOMIC DNA]</scope>
    <source>
        <strain evidence="3">cv. Huhao1</strain>
        <tissue evidence="2">Leaf</tissue>
    </source>
</reference>
<organism evidence="2 3">
    <name type="scientific">Artemisia annua</name>
    <name type="common">Sweet wormwood</name>
    <dbReference type="NCBI Taxonomy" id="35608"/>
    <lineage>
        <taxon>Eukaryota</taxon>
        <taxon>Viridiplantae</taxon>
        <taxon>Streptophyta</taxon>
        <taxon>Embryophyta</taxon>
        <taxon>Tracheophyta</taxon>
        <taxon>Spermatophyta</taxon>
        <taxon>Magnoliopsida</taxon>
        <taxon>eudicotyledons</taxon>
        <taxon>Gunneridae</taxon>
        <taxon>Pentapetalae</taxon>
        <taxon>asterids</taxon>
        <taxon>campanulids</taxon>
        <taxon>Asterales</taxon>
        <taxon>Asteraceae</taxon>
        <taxon>Asteroideae</taxon>
        <taxon>Anthemideae</taxon>
        <taxon>Artemisiinae</taxon>
        <taxon>Artemisia</taxon>
    </lineage>
</organism>
<dbReference type="PANTHER" id="PTHR31286:SF99">
    <property type="entry name" value="DUF4283 DOMAIN-CONTAINING PROTEIN"/>
    <property type="match status" value="1"/>
</dbReference>
<feature type="region of interest" description="Disordered" evidence="1">
    <location>
        <begin position="82"/>
        <end position="204"/>
    </location>
</feature>
<dbReference type="AlphaFoldDB" id="A0A2U1PJN1"/>
<dbReference type="PANTHER" id="PTHR31286">
    <property type="entry name" value="GLYCINE-RICH CELL WALL STRUCTURAL PROTEIN 1.8-LIKE"/>
    <property type="match status" value="1"/>
</dbReference>
<feature type="compositionally biased region" description="Basic and acidic residues" evidence="1">
    <location>
        <begin position="98"/>
        <end position="120"/>
    </location>
</feature>
<evidence type="ECO:0000256" key="1">
    <source>
        <dbReference type="SAM" id="MobiDB-lite"/>
    </source>
</evidence>
<dbReference type="EMBL" id="PKPP01001066">
    <property type="protein sequence ID" value="PWA85970.1"/>
    <property type="molecule type" value="Genomic_DNA"/>
</dbReference>
<evidence type="ECO:0000313" key="2">
    <source>
        <dbReference type="EMBL" id="PWA85970.1"/>
    </source>
</evidence>
<dbReference type="Proteomes" id="UP000245207">
    <property type="component" value="Unassembled WGS sequence"/>
</dbReference>
<comment type="caution">
    <text evidence="2">The sequence shown here is derived from an EMBL/GenBank/DDBJ whole genome shotgun (WGS) entry which is preliminary data.</text>
</comment>
<proteinExistence type="predicted"/>
<evidence type="ECO:0000313" key="3">
    <source>
        <dbReference type="Proteomes" id="UP000245207"/>
    </source>
</evidence>
<gene>
    <name evidence="2" type="ORF">CTI12_AA145350</name>
</gene>
<feature type="compositionally biased region" description="Basic and acidic residues" evidence="1">
    <location>
        <begin position="135"/>
        <end position="168"/>
    </location>
</feature>
<protein>
    <submittedName>
        <fullName evidence="2">ATPase, F1/V1/A1 complex, alpha/beta subunit, Zinc knuckle CX2CX4HX4C</fullName>
    </submittedName>
</protein>
<dbReference type="InterPro" id="IPR040256">
    <property type="entry name" value="At4g02000-like"/>
</dbReference>
<keyword evidence="3" id="KW-1185">Reference proteome</keyword>
<feature type="compositionally biased region" description="Polar residues" evidence="1">
    <location>
        <begin position="175"/>
        <end position="204"/>
    </location>
</feature>
<name>A0A2U1PJN1_ARTAN</name>
<sequence length="272" mass="31732">MDEVTTKMCMTGVDRMGFARILVEHNAEKQFKDVIEVAYRKKDASISMTKYVQVEYAWKPAHCSHCCVFGHEEKTCRLVPKEQNDDKQNDEQGANNDGFKEVPHRRNKNEIDNNNSRRNDQNGQNGYARGNMYPNRKDGQKQNHNKKEYRTKRNVEMDTRNGMEKGKDASVPMNKVNNSKLGTPIKENNTPNKSKNVHSKTNNDILGNNSFAMLDSLVNEEYLKPSNDERMQVDEVLSKNGDPTVNEWESWNEDMKKYYIYKKNYYVQQKNQ</sequence>
<accession>A0A2U1PJN1</accession>